<dbReference type="PROSITE" id="PS50949">
    <property type="entry name" value="HTH_GNTR"/>
    <property type="match status" value="1"/>
</dbReference>
<dbReference type="AlphaFoldDB" id="T1BY59"/>
<dbReference type="InterPro" id="IPR050679">
    <property type="entry name" value="Bact_HTH_transcr_reg"/>
</dbReference>
<reference evidence="5" key="1">
    <citation type="submission" date="2013-08" db="EMBL/GenBank/DDBJ databases">
        <authorList>
            <person name="Mendez C."/>
            <person name="Richter M."/>
            <person name="Ferrer M."/>
            <person name="Sanchez J."/>
        </authorList>
    </citation>
    <scope>NUCLEOTIDE SEQUENCE</scope>
</reference>
<dbReference type="PANTHER" id="PTHR44846">
    <property type="entry name" value="MANNOSYL-D-GLYCERATE TRANSPORT/METABOLISM SYSTEM REPRESSOR MNGR-RELATED"/>
    <property type="match status" value="1"/>
</dbReference>
<feature type="domain" description="HTH gntR-type" evidence="4">
    <location>
        <begin position="16"/>
        <end position="84"/>
    </location>
</feature>
<protein>
    <submittedName>
        <fullName evidence="5">GntR family transcriptional regulator</fullName>
    </submittedName>
</protein>
<evidence type="ECO:0000313" key="5">
    <source>
        <dbReference type="EMBL" id="EQD58720.1"/>
    </source>
</evidence>
<keyword evidence="1" id="KW-0805">Transcription regulation</keyword>
<feature type="non-terminal residue" evidence="5">
    <location>
        <position position="118"/>
    </location>
</feature>
<evidence type="ECO:0000256" key="1">
    <source>
        <dbReference type="ARBA" id="ARBA00023015"/>
    </source>
</evidence>
<evidence type="ECO:0000259" key="4">
    <source>
        <dbReference type="PROSITE" id="PS50949"/>
    </source>
</evidence>
<dbReference type="SUPFAM" id="SSF46785">
    <property type="entry name" value="Winged helix' DNA-binding domain"/>
    <property type="match status" value="1"/>
</dbReference>
<dbReference type="EMBL" id="AUZX01007611">
    <property type="protein sequence ID" value="EQD58720.1"/>
    <property type="molecule type" value="Genomic_DNA"/>
</dbReference>
<evidence type="ECO:0000256" key="2">
    <source>
        <dbReference type="ARBA" id="ARBA00023125"/>
    </source>
</evidence>
<keyword evidence="3" id="KW-0804">Transcription</keyword>
<accession>T1BY59</accession>
<dbReference type="InterPro" id="IPR036388">
    <property type="entry name" value="WH-like_DNA-bd_sf"/>
</dbReference>
<dbReference type="GO" id="GO:0003700">
    <property type="term" value="F:DNA-binding transcription factor activity"/>
    <property type="evidence" value="ECO:0007669"/>
    <property type="project" value="InterPro"/>
</dbReference>
<proteinExistence type="predicted"/>
<organism evidence="5">
    <name type="scientific">mine drainage metagenome</name>
    <dbReference type="NCBI Taxonomy" id="410659"/>
    <lineage>
        <taxon>unclassified sequences</taxon>
        <taxon>metagenomes</taxon>
        <taxon>ecological metagenomes</taxon>
    </lineage>
</organism>
<dbReference type="InterPro" id="IPR000524">
    <property type="entry name" value="Tscrpt_reg_HTH_GntR"/>
</dbReference>
<dbReference type="SMART" id="SM00345">
    <property type="entry name" value="HTH_GNTR"/>
    <property type="match status" value="1"/>
</dbReference>
<reference evidence="5" key="2">
    <citation type="journal article" date="2014" name="ISME J.">
        <title>Microbial stratification in low pH oxic and suboxic macroscopic growths along an acid mine drainage.</title>
        <authorList>
            <person name="Mendez-Garcia C."/>
            <person name="Mesa V."/>
            <person name="Sprenger R.R."/>
            <person name="Richter M."/>
            <person name="Diez M.S."/>
            <person name="Solano J."/>
            <person name="Bargiela R."/>
            <person name="Golyshina O.V."/>
            <person name="Manteca A."/>
            <person name="Ramos J.L."/>
            <person name="Gallego J.R."/>
            <person name="Llorente I."/>
            <person name="Martins Dos Santos V.A."/>
            <person name="Jensen O.N."/>
            <person name="Pelaez A.I."/>
            <person name="Sanchez J."/>
            <person name="Ferrer M."/>
        </authorList>
    </citation>
    <scope>NUCLEOTIDE SEQUENCE</scope>
</reference>
<dbReference type="Pfam" id="PF00392">
    <property type="entry name" value="GntR"/>
    <property type="match status" value="1"/>
</dbReference>
<dbReference type="GO" id="GO:0003677">
    <property type="term" value="F:DNA binding"/>
    <property type="evidence" value="ECO:0007669"/>
    <property type="project" value="UniProtKB-KW"/>
</dbReference>
<dbReference type="Gene3D" id="1.10.10.10">
    <property type="entry name" value="Winged helix-like DNA-binding domain superfamily/Winged helix DNA-binding domain"/>
    <property type="match status" value="1"/>
</dbReference>
<dbReference type="CDD" id="cd07377">
    <property type="entry name" value="WHTH_GntR"/>
    <property type="match status" value="1"/>
</dbReference>
<evidence type="ECO:0000256" key="3">
    <source>
        <dbReference type="ARBA" id="ARBA00023163"/>
    </source>
</evidence>
<gene>
    <name evidence="5" type="ORF">B1A_10682</name>
</gene>
<name>T1BY59_9ZZZZ</name>
<keyword evidence="2" id="KW-0238">DNA-binding</keyword>
<dbReference type="InterPro" id="IPR036390">
    <property type="entry name" value="WH_DNA-bd_sf"/>
</dbReference>
<dbReference type="PRINTS" id="PR00035">
    <property type="entry name" value="HTHGNTR"/>
</dbReference>
<dbReference type="PANTHER" id="PTHR44846:SF16">
    <property type="entry name" value="TRANSCRIPTIONAL REGULATOR PHNF-RELATED"/>
    <property type="match status" value="1"/>
</dbReference>
<sequence length="118" mass="13447">MTRDRDSRTAIASRVVPRYREIYESLRQKIVLGEWPPGHRLPSEHELARSFGCARMTLGRALGALADQRLVTRRRRAGTVVNAPRPQESVLEIHDIEAELVAAGVVYAYQSLERRGRR</sequence>
<comment type="caution">
    <text evidence="5">The sequence shown here is derived from an EMBL/GenBank/DDBJ whole genome shotgun (WGS) entry which is preliminary data.</text>
</comment>